<dbReference type="Proteomes" id="UP000663419">
    <property type="component" value="Chromosome 6"/>
</dbReference>
<dbReference type="EMBL" id="CP069107">
    <property type="protein sequence ID" value="QSS57585.1"/>
    <property type="molecule type" value="Genomic_DNA"/>
</dbReference>
<feature type="compositionally biased region" description="Low complexity" evidence="1">
    <location>
        <begin position="98"/>
        <end position="110"/>
    </location>
</feature>
<reference evidence="2" key="1">
    <citation type="submission" date="2021-01" db="EMBL/GenBank/DDBJ databases">
        <title>Chromosome-level genome assembly of a human fungal pathogen reveals clustering of transcriptionally co-regulated genes.</title>
        <authorList>
            <person name="Voorhies M."/>
            <person name="Cohen S."/>
            <person name="Shea T.P."/>
            <person name="Petrus S."/>
            <person name="Munoz J.F."/>
            <person name="Poplawski S."/>
            <person name="Goldman W.E."/>
            <person name="Michael T."/>
            <person name="Cuomo C.A."/>
            <person name="Sil A."/>
            <person name="Beyhan S."/>
        </authorList>
    </citation>
    <scope>NUCLEOTIDE SEQUENCE</scope>
    <source>
        <strain evidence="2">H88</strain>
    </source>
</reference>
<dbReference type="AlphaFoldDB" id="A0A8A1LWJ3"/>
<name>A0A8A1LWJ3_AJEC8</name>
<dbReference type="VEuPathDB" id="FungiDB:I7I53_11813"/>
<evidence type="ECO:0000313" key="3">
    <source>
        <dbReference type="Proteomes" id="UP000663419"/>
    </source>
</evidence>
<sequence>MLSQNRVTVGSKKTTTLARRLLVERIAAMRRMIIRARQRKIGALKSNVDDDAAGRNPIQRRMTSIRMGHRKYAVSLLQLRKSARKSRRLTKSNRYSTQNLLLGKLQQKNP</sequence>
<organism evidence="2 3">
    <name type="scientific">Ajellomyces capsulatus (strain H88)</name>
    <name type="common">Darling's disease fungus</name>
    <name type="synonym">Histoplasma capsulatum</name>
    <dbReference type="NCBI Taxonomy" id="544711"/>
    <lineage>
        <taxon>Eukaryota</taxon>
        <taxon>Fungi</taxon>
        <taxon>Dikarya</taxon>
        <taxon>Ascomycota</taxon>
        <taxon>Pezizomycotina</taxon>
        <taxon>Eurotiomycetes</taxon>
        <taxon>Eurotiomycetidae</taxon>
        <taxon>Onygenales</taxon>
        <taxon>Ajellomycetaceae</taxon>
        <taxon>Histoplasma</taxon>
    </lineage>
</organism>
<gene>
    <name evidence="2" type="ORF">I7I53_11813</name>
</gene>
<evidence type="ECO:0000313" key="2">
    <source>
        <dbReference type="EMBL" id="QSS57585.1"/>
    </source>
</evidence>
<accession>A0A8A1LWJ3</accession>
<proteinExistence type="predicted"/>
<evidence type="ECO:0000256" key="1">
    <source>
        <dbReference type="SAM" id="MobiDB-lite"/>
    </source>
</evidence>
<feature type="region of interest" description="Disordered" evidence="1">
    <location>
        <begin position="83"/>
        <end position="110"/>
    </location>
</feature>
<protein>
    <submittedName>
        <fullName evidence="2">Universal stress protein</fullName>
    </submittedName>
</protein>